<dbReference type="InterPro" id="IPR000160">
    <property type="entry name" value="GGDEF_dom"/>
</dbReference>
<evidence type="ECO:0000256" key="3">
    <source>
        <dbReference type="SAM" id="Coils"/>
    </source>
</evidence>
<dbReference type="GO" id="GO:1902201">
    <property type="term" value="P:negative regulation of bacterial-type flagellum-dependent cell motility"/>
    <property type="evidence" value="ECO:0007669"/>
    <property type="project" value="TreeGrafter"/>
</dbReference>
<dbReference type="PANTHER" id="PTHR45138">
    <property type="entry name" value="REGULATORY COMPONENTS OF SENSORY TRANSDUCTION SYSTEM"/>
    <property type="match status" value="1"/>
</dbReference>
<comment type="catalytic activity">
    <reaction evidence="2">
        <text>2 GTP = 3',3'-c-di-GMP + 2 diphosphate</text>
        <dbReference type="Rhea" id="RHEA:24898"/>
        <dbReference type="ChEBI" id="CHEBI:33019"/>
        <dbReference type="ChEBI" id="CHEBI:37565"/>
        <dbReference type="ChEBI" id="CHEBI:58805"/>
        <dbReference type="EC" id="2.7.7.65"/>
    </reaction>
</comment>
<evidence type="ECO:0000256" key="1">
    <source>
        <dbReference type="ARBA" id="ARBA00012528"/>
    </source>
</evidence>
<organism evidence="5 6">
    <name type="scientific">Cohaesibacter gelatinilyticus</name>
    <dbReference type="NCBI Taxonomy" id="372072"/>
    <lineage>
        <taxon>Bacteria</taxon>
        <taxon>Pseudomonadati</taxon>
        <taxon>Pseudomonadota</taxon>
        <taxon>Alphaproteobacteria</taxon>
        <taxon>Hyphomicrobiales</taxon>
        <taxon>Cohaesibacteraceae</taxon>
    </lineage>
</organism>
<name>A0A285NG91_9HYPH</name>
<feature type="domain" description="GGDEF" evidence="4">
    <location>
        <begin position="190"/>
        <end position="325"/>
    </location>
</feature>
<keyword evidence="6" id="KW-1185">Reference proteome</keyword>
<dbReference type="Proteomes" id="UP000219439">
    <property type="component" value="Unassembled WGS sequence"/>
</dbReference>
<dbReference type="GO" id="GO:0005886">
    <property type="term" value="C:plasma membrane"/>
    <property type="evidence" value="ECO:0007669"/>
    <property type="project" value="TreeGrafter"/>
</dbReference>
<feature type="coiled-coil region" evidence="3">
    <location>
        <begin position="118"/>
        <end position="152"/>
    </location>
</feature>
<keyword evidence="3" id="KW-0175">Coiled coil</keyword>
<dbReference type="AlphaFoldDB" id="A0A285NG91"/>
<dbReference type="EMBL" id="OBEL01000001">
    <property type="protein sequence ID" value="SNZ07987.1"/>
    <property type="molecule type" value="Genomic_DNA"/>
</dbReference>
<protein>
    <recommendedName>
        <fullName evidence="1">diguanylate cyclase</fullName>
        <ecNumber evidence="1">2.7.7.65</ecNumber>
    </recommendedName>
</protein>
<proteinExistence type="predicted"/>
<dbReference type="GO" id="GO:0043709">
    <property type="term" value="P:cell adhesion involved in single-species biofilm formation"/>
    <property type="evidence" value="ECO:0007669"/>
    <property type="project" value="TreeGrafter"/>
</dbReference>
<dbReference type="InterPro" id="IPR029787">
    <property type="entry name" value="Nucleotide_cyclase"/>
</dbReference>
<dbReference type="NCBIfam" id="TIGR00254">
    <property type="entry name" value="GGDEF"/>
    <property type="match status" value="1"/>
</dbReference>
<evidence type="ECO:0000313" key="6">
    <source>
        <dbReference type="Proteomes" id="UP000219439"/>
    </source>
</evidence>
<dbReference type="Pfam" id="PF00990">
    <property type="entry name" value="GGDEF"/>
    <property type="match status" value="1"/>
</dbReference>
<reference evidence="5 6" key="1">
    <citation type="submission" date="2017-09" db="EMBL/GenBank/DDBJ databases">
        <authorList>
            <person name="Ehlers B."/>
            <person name="Leendertz F.H."/>
        </authorList>
    </citation>
    <scope>NUCLEOTIDE SEQUENCE [LARGE SCALE GENOMIC DNA]</scope>
    <source>
        <strain evidence="5 6">DSM 18289</strain>
    </source>
</reference>
<dbReference type="PROSITE" id="PS50887">
    <property type="entry name" value="GGDEF"/>
    <property type="match status" value="1"/>
</dbReference>
<dbReference type="SUPFAM" id="SSF55073">
    <property type="entry name" value="Nucleotide cyclase"/>
    <property type="match status" value="1"/>
</dbReference>
<evidence type="ECO:0000259" key="4">
    <source>
        <dbReference type="PROSITE" id="PS50887"/>
    </source>
</evidence>
<evidence type="ECO:0000313" key="5">
    <source>
        <dbReference type="EMBL" id="SNZ07987.1"/>
    </source>
</evidence>
<dbReference type="InterPro" id="IPR043128">
    <property type="entry name" value="Rev_trsase/Diguanyl_cyclase"/>
</dbReference>
<accession>A0A285NG91</accession>
<evidence type="ECO:0000256" key="2">
    <source>
        <dbReference type="ARBA" id="ARBA00034247"/>
    </source>
</evidence>
<dbReference type="InterPro" id="IPR050469">
    <property type="entry name" value="Diguanylate_Cyclase"/>
</dbReference>
<gene>
    <name evidence="5" type="ORF">SAMN06265368_1373</name>
</gene>
<dbReference type="PANTHER" id="PTHR45138:SF9">
    <property type="entry name" value="DIGUANYLATE CYCLASE DGCM-RELATED"/>
    <property type="match status" value="1"/>
</dbReference>
<dbReference type="SMART" id="SM00267">
    <property type="entry name" value="GGDEF"/>
    <property type="match status" value="1"/>
</dbReference>
<dbReference type="Gene3D" id="3.30.70.270">
    <property type="match status" value="1"/>
</dbReference>
<dbReference type="CDD" id="cd01949">
    <property type="entry name" value="GGDEF"/>
    <property type="match status" value="1"/>
</dbReference>
<dbReference type="EC" id="2.7.7.65" evidence="1"/>
<sequence>MGNLKKNQTPAYPRNYEIWYTYAAGFNRGLNKAINDILRAKGKISTQELDTIYNEHLSPSRLSDRVDEVGSEISRELRSIVREVEDYVSTASSYGDSLVGASQDLSNTEDRQVIREIVAQLISETKEVESQNRALSEQLAASQEQVLELRESLDTIRYESLTDDLTTLANRKHFDRSLENALEEAAESGEPLCLLMTDIDHFKKFNDTFGHQTGDQVLRLVAVSVKQNVKGQDVPCRYGGEEFGVILPRTNLRQAVAVAESIRKAVMAKELIKRSTGENLGRITISIGASTFKPGDTPQSLIERADQCLYAAKRGGRNIVKAETDPGILQENSDVA</sequence>
<dbReference type="GO" id="GO:0052621">
    <property type="term" value="F:diguanylate cyclase activity"/>
    <property type="evidence" value="ECO:0007669"/>
    <property type="project" value="UniProtKB-EC"/>
</dbReference>
<dbReference type="FunFam" id="3.30.70.270:FF:000001">
    <property type="entry name" value="Diguanylate cyclase domain protein"/>
    <property type="match status" value="1"/>
</dbReference>